<keyword evidence="6 9" id="KW-0812">Transmembrane</keyword>
<keyword evidence="7 9" id="KW-1133">Transmembrane helix</keyword>
<feature type="domain" description="ABC transmembrane type-1" evidence="10">
    <location>
        <begin position="20"/>
        <end position="219"/>
    </location>
</feature>
<dbReference type="Gene3D" id="1.10.3720.10">
    <property type="entry name" value="MetI-like"/>
    <property type="match status" value="1"/>
</dbReference>
<dbReference type="PROSITE" id="PS50928">
    <property type="entry name" value="ABC_TM1"/>
    <property type="match status" value="1"/>
</dbReference>
<dbReference type="PANTHER" id="PTHR30133">
    <property type="entry name" value="CATIONIC AMINO ACID TRANSPORTER, MEMBRANE COMPONENT"/>
    <property type="match status" value="1"/>
</dbReference>
<reference evidence="11 12" key="1">
    <citation type="submission" date="2016-01" db="EMBL/GenBank/DDBJ databases">
        <authorList>
            <person name="Oliw E.H."/>
        </authorList>
    </citation>
    <scope>NUCLEOTIDE SEQUENCE [LARGE SCALE GENOMIC DNA]</scope>
    <source>
        <strain evidence="11">LMG 27134</strain>
    </source>
</reference>
<protein>
    <submittedName>
        <fullName evidence="11">Polar amino acid ABC transporter inner membrane subunit</fullName>
    </submittedName>
</protein>
<evidence type="ECO:0000256" key="8">
    <source>
        <dbReference type="ARBA" id="ARBA00023136"/>
    </source>
</evidence>
<name>A0A158JIG9_9BURK</name>
<evidence type="ECO:0000256" key="6">
    <source>
        <dbReference type="ARBA" id="ARBA00022692"/>
    </source>
</evidence>
<gene>
    <name evidence="11" type="ORF">AWB69_07986</name>
</gene>
<feature type="transmembrane region" description="Helical" evidence="9">
    <location>
        <begin position="20"/>
        <end position="44"/>
    </location>
</feature>
<dbReference type="GO" id="GO:0043190">
    <property type="term" value="C:ATP-binding cassette (ABC) transporter complex"/>
    <property type="evidence" value="ECO:0007669"/>
    <property type="project" value="InterPro"/>
</dbReference>
<dbReference type="Pfam" id="PF00528">
    <property type="entry name" value="BPD_transp_1"/>
    <property type="match status" value="1"/>
</dbReference>
<dbReference type="InterPro" id="IPR051613">
    <property type="entry name" value="ABC_transp_permease_HisMQ"/>
</dbReference>
<evidence type="ECO:0000313" key="11">
    <source>
        <dbReference type="EMBL" id="SAL68279.1"/>
    </source>
</evidence>
<feature type="transmembrane region" description="Helical" evidence="9">
    <location>
        <begin position="200"/>
        <end position="222"/>
    </location>
</feature>
<comment type="similarity">
    <text evidence="2">Belongs to the binding-protein-dependent transport system permease family. HisMQ subfamily.</text>
</comment>
<keyword evidence="4" id="KW-1003">Cell membrane</keyword>
<feature type="transmembrane region" description="Helical" evidence="9">
    <location>
        <begin position="90"/>
        <end position="115"/>
    </location>
</feature>
<dbReference type="CDD" id="cd06261">
    <property type="entry name" value="TM_PBP2"/>
    <property type="match status" value="1"/>
</dbReference>
<organism evidence="11 12">
    <name type="scientific">Caballeronia udeis</name>
    <dbReference type="NCBI Taxonomy" id="1232866"/>
    <lineage>
        <taxon>Bacteria</taxon>
        <taxon>Pseudomonadati</taxon>
        <taxon>Pseudomonadota</taxon>
        <taxon>Betaproteobacteria</taxon>
        <taxon>Burkholderiales</taxon>
        <taxon>Burkholderiaceae</taxon>
        <taxon>Caballeronia</taxon>
    </lineage>
</organism>
<evidence type="ECO:0000256" key="9">
    <source>
        <dbReference type="RuleBase" id="RU363032"/>
    </source>
</evidence>
<dbReference type="InterPro" id="IPR035906">
    <property type="entry name" value="MetI-like_sf"/>
</dbReference>
<dbReference type="InterPro" id="IPR010065">
    <property type="entry name" value="AA_ABC_transptr_permease_3TM"/>
</dbReference>
<feature type="transmembrane region" description="Helical" evidence="9">
    <location>
        <begin position="56"/>
        <end position="78"/>
    </location>
</feature>
<dbReference type="AlphaFoldDB" id="A0A158JIG9"/>
<keyword evidence="3 9" id="KW-0813">Transport</keyword>
<dbReference type="RefSeq" id="WP_062092100.1">
    <property type="nucleotide sequence ID" value="NZ_FCOK02000091.1"/>
</dbReference>
<dbReference type="SUPFAM" id="SSF161098">
    <property type="entry name" value="MetI-like"/>
    <property type="match status" value="1"/>
</dbReference>
<dbReference type="InterPro" id="IPR000515">
    <property type="entry name" value="MetI-like"/>
</dbReference>
<evidence type="ECO:0000259" key="10">
    <source>
        <dbReference type="PROSITE" id="PS50928"/>
    </source>
</evidence>
<evidence type="ECO:0000313" key="12">
    <source>
        <dbReference type="Proteomes" id="UP000054683"/>
    </source>
</evidence>
<sequence>MEKFLSSLWSGWGIQLLRGLVVTIEISVGGYIAGLLIGGVVAGVKLGGPKWAVKIANGYSTICRAVPEILLILIIFYAGQSGLNALLDLIGVGTVGISGFFAAIAVLGIVQGAYASEILRGAVLAIPRGQIEAAKAFGMHGVILFGRTILPLMVPYAFAGLSNLWMAIIKDSVLVSVVGYNELTFTGTQAAGATKFYVQYYLLLGAIYYVVTQFSNVFINIFEASFLRWTPRSE</sequence>
<keyword evidence="5" id="KW-0997">Cell inner membrane</keyword>
<dbReference type="Proteomes" id="UP000054683">
    <property type="component" value="Unassembled WGS sequence"/>
</dbReference>
<evidence type="ECO:0000256" key="7">
    <source>
        <dbReference type="ARBA" id="ARBA00022989"/>
    </source>
</evidence>
<proteinExistence type="inferred from homology"/>
<dbReference type="EMBL" id="FCOK02000091">
    <property type="protein sequence ID" value="SAL68279.1"/>
    <property type="molecule type" value="Genomic_DNA"/>
</dbReference>
<evidence type="ECO:0000256" key="1">
    <source>
        <dbReference type="ARBA" id="ARBA00004429"/>
    </source>
</evidence>
<evidence type="ECO:0000256" key="4">
    <source>
        <dbReference type="ARBA" id="ARBA00022475"/>
    </source>
</evidence>
<feature type="transmembrane region" description="Helical" evidence="9">
    <location>
        <begin position="136"/>
        <end position="158"/>
    </location>
</feature>
<evidence type="ECO:0000256" key="2">
    <source>
        <dbReference type="ARBA" id="ARBA00010072"/>
    </source>
</evidence>
<comment type="subcellular location">
    <subcellularLocation>
        <location evidence="1">Cell inner membrane</location>
        <topology evidence="1">Multi-pass membrane protein</topology>
    </subcellularLocation>
    <subcellularLocation>
        <location evidence="9">Cell membrane</location>
        <topology evidence="9">Multi-pass membrane protein</topology>
    </subcellularLocation>
</comment>
<evidence type="ECO:0000256" key="3">
    <source>
        <dbReference type="ARBA" id="ARBA00022448"/>
    </source>
</evidence>
<keyword evidence="8 9" id="KW-0472">Membrane</keyword>
<dbReference type="NCBIfam" id="TIGR01726">
    <property type="entry name" value="HEQRo_perm_3TM"/>
    <property type="match status" value="1"/>
</dbReference>
<accession>A0A158JIG9</accession>
<dbReference type="GO" id="GO:0022857">
    <property type="term" value="F:transmembrane transporter activity"/>
    <property type="evidence" value="ECO:0007669"/>
    <property type="project" value="InterPro"/>
</dbReference>
<dbReference type="OrthoDB" id="7026155at2"/>
<evidence type="ECO:0000256" key="5">
    <source>
        <dbReference type="ARBA" id="ARBA00022519"/>
    </source>
</evidence>